<evidence type="ECO:0000256" key="5">
    <source>
        <dbReference type="ARBA" id="ARBA00022801"/>
    </source>
</evidence>
<dbReference type="Proteomes" id="UP001139089">
    <property type="component" value="Unassembled WGS sequence"/>
</dbReference>
<organism evidence="9 10">
    <name type="scientific">Rhizobium quercicola</name>
    <dbReference type="NCBI Taxonomy" id="2901226"/>
    <lineage>
        <taxon>Bacteria</taxon>
        <taxon>Pseudomonadati</taxon>
        <taxon>Pseudomonadota</taxon>
        <taxon>Alphaproteobacteria</taxon>
        <taxon>Hyphomicrobiales</taxon>
        <taxon>Rhizobiaceae</taxon>
        <taxon>Rhizobium/Agrobacterium group</taxon>
        <taxon>Rhizobium</taxon>
    </lineage>
</organism>
<comment type="similarity">
    <text evidence="7">Belongs to the PINc/VapC protein family.</text>
</comment>
<dbReference type="AlphaFoldDB" id="A0A9X1NSQ4"/>
<dbReference type="InterPro" id="IPR050556">
    <property type="entry name" value="Type_II_TA_system_RNase"/>
</dbReference>
<keyword evidence="2" id="KW-1277">Toxin-antitoxin system</keyword>
<comment type="caution">
    <text evidence="9">The sequence shown here is derived from an EMBL/GenBank/DDBJ whole genome shotgun (WGS) entry which is preliminary data.</text>
</comment>
<dbReference type="GO" id="GO:0046872">
    <property type="term" value="F:metal ion binding"/>
    <property type="evidence" value="ECO:0007669"/>
    <property type="project" value="UniProtKB-KW"/>
</dbReference>
<reference evidence="9" key="1">
    <citation type="submission" date="2021-12" db="EMBL/GenBank/DDBJ databases">
        <authorList>
            <person name="Li Y."/>
        </authorList>
    </citation>
    <scope>NUCLEOTIDE SEQUENCE</scope>
    <source>
        <strain evidence="9">DKSPLA3</strain>
    </source>
</reference>
<dbReference type="Gene3D" id="3.40.50.1010">
    <property type="entry name" value="5'-nuclease"/>
    <property type="match status" value="1"/>
</dbReference>
<evidence type="ECO:0000256" key="2">
    <source>
        <dbReference type="ARBA" id="ARBA00022649"/>
    </source>
</evidence>
<dbReference type="InterPro" id="IPR002716">
    <property type="entry name" value="PIN_dom"/>
</dbReference>
<evidence type="ECO:0000256" key="1">
    <source>
        <dbReference type="ARBA" id="ARBA00001946"/>
    </source>
</evidence>
<evidence type="ECO:0000256" key="7">
    <source>
        <dbReference type="ARBA" id="ARBA00038093"/>
    </source>
</evidence>
<dbReference type="PANTHER" id="PTHR33653:SF1">
    <property type="entry name" value="RIBONUCLEASE VAPC2"/>
    <property type="match status" value="1"/>
</dbReference>
<keyword evidence="5" id="KW-0378">Hydrolase</keyword>
<keyword evidence="3" id="KW-0540">Nuclease</keyword>
<proteinExistence type="inferred from homology"/>
<dbReference type="PANTHER" id="PTHR33653">
    <property type="entry name" value="RIBONUCLEASE VAPC2"/>
    <property type="match status" value="1"/>
</dbReference>
<gene>
    <name evidence="9" type="ORF">LRX75_15610</name>
</gene>
<evidence type="ECO:0000256" key="6">
    <source>
        <dbReference type="ARBA" id="ARBA00022842"/>
    </source>
</evidence>
<dbReference type="GO" id="GO:0004518">
    <property type="term" value="F:nuclease activity"/>
    <property type="evidence" value="ECO:0007669"/>
    <property type="project" value="UniProtKB-KW"/>
</dbReference>
<evidence type="ECO:0000313" key="9">
    <source>
        <dbReference type="EMBL" id="MCD7110462.1"/>
    </source>
</evidence>
<name>A0A9X1NSQ4_9HYPH</name>
<dbReference type="SUPFAM" id="SSF88723">
    <property type="entry name" value="PIN domain-like"/>
    <property type="match status" value="1"/>
</dbReference>
<evidence type="ECO:0000259" key="8">
    <source>
        <dbReference type="Pfam" id="PF01850"/>
    </source>
</evidence>
<dbReference type="RefSeq" id="WP_231815667.1">
    <property type="nucleotide sequence ID" value="NZ_JAJOZR010000009.1"/>
</dbReference>
<sequence>MRDIFLIDTNIVSHMGYAKPKPGLLPWLLEIGTPHLAICYPVIAELLRGAHLLMPYNPAKAREILAWVGRIRSTDFAILPMDFEAADMYARMTTTPCLKNMWTSDGKSKRTRLGHDLMIAAVAIAHKTPILTENVRDFLLIDQIFPLPGLYHPYESTWHVPPVYPSSLPVFDANRPDPWAGSLPTM</sequence>
<feature type="domain" description="PIN" evidence="8">
    <location>
        <begin position="6"/>
        <end position="135"/>
    </location>
</feature>
<keyword evidence="6" id="KW-0460">Magnesium</keyword>
<keyword evidence="4" id="KW-0479">Metal-binding</keyword>
<comment type="cofactor">
    <cofactor evidence="1">
        <name>Mg(2+)</name>
        <dbReference type="ChEBI" id="CHEBI:18420"/>
    </cofactor>
</comment>
<evidence type="ECO:0000256" key="3">
    <source>
        <dbReference type="ARBA" id="ARBA00022722"/>
    </source>
</evidence>
<evidence type="ECO:0000313" key="10">
    <source>
        <dbReference type="Proteomes" id="UP001139089"/>
    </source>
</evidence>
<protein>
    <submittedName>
        <fullName evidence="9">PIN domain-containing protein</fullName>
    </submittedName>
</protein>
<dbReference type="GO" id="GO:0016787">
    <property type="term" value="F:hydrolase activity"/>
    <property type="evidence" value="ECO:0007669"/>
    <property type="project" value="UniProtKB-KW"/>
</dbReference>
<accession>A0A9X1NSQ4</accession>
<evidence type="ECO:0000256" key="4">
    <source>
        <dbReference type="ARBA" id="ARBA00022723"/>
    </source>
</evidence>
<dbReference type="Pfam" id="PF01850">
    <property type="entry name" value="PIN"/>
    <property type="match status" value="1"/>
</dbReference>
<keyword evidence="10" id="KW-1185">Reference proteome</keyword>
<dbReference type="InterPro" id="IPR029060">
    <property type="entry name" value="PIN-like_dom_sf"/>
</dbReference>
<dbReference type="EMBL" id="JAJOZR010000009">
    <property type="protein sequence ID" value="MCD7110462.1"/>
    <property type="molecule type" value="Genomic_DNA"/>
</dbReference>